<dbReference type="InterPro" id="IPR009776">
    <property type="entry name" value="Spore_0_M"/>
</dbReference>
<dbReference type="AlphaFoldDB" id="A0A426UUH9"/>
<accession>A0A426UUH9</accession>
<comment type="caution">
    <text evidence="2">The sequence shown here is derived from an EMBL/GenBank/DDBJ whole genome shotgun (WGS) entry which is preliminary data.</text>
</comment>
<reference evidence="2 3" key="1">
    <citation type="submission" date="2018-12" db="EMBL/GenBank/DDBJ databases">
        <title>Glycomyces sp. YIM 121974 draft genome.</title>
        <authorList>
            <person name="Li Q."/>
        </authorList>
    </citation>
    <scope>NUCLEOTIDE SEQUENCE [LARGE SCALE GENOMIC DNA]</scope>
    <source>
        <strain evidence="2 3">YIM 121974</strain>
    </source>
</reference>
<keyword evidence="3" id="KW-1185">Reference proteome</keyword>
<proteinExistence type="predicted"/>
<organism evidence="2 3">
    <name type="scientific">Glycomyces terrestris</name>
    <dbReference type="NCBI Taxonomy" id="2493553"/>
    <lineage>
        <taxon>Bacteria</taxon>
        <taxon>Bacillati</taxon>
        <taxon>Actinomycetota</taxon>
        <taxon>Actinomycetes</taxon>
        <taxon>Glycomycetales</taxon>
        <taxon>Glycomycetaceae</taxon>
        <taxon>Glycomyces</taxon>
    </lineage>
</organism>
<feature type="region of interest" description="Disordered" evidence="1">
    <location>
        <begin position="1"/>
        <end position="20"/>
    </location>
</feature>
<dbReference type="Pfam" id="PF07070">
    <property type="entry name" value="Spo0M"/>
    <property type="match status" value="1"/>
</dbReference>
<dbReference type="EMBL" id="RSEB01000005">
    <property type="protein sequence ID" value="RRR97581.1"/>
    <property type="molecule type" value="Genomic_DNA"/>
</dbReference>
<evidence type="ECO:0000313" key="3">
    <source>
        <dbReference type="Proteomes" id="UP000277256"/>
    </source>
</evidence>
<evidence type="ECO:0000256" key="1">
    <source>
        <dbReference type="SAM" id="MobiDB-lite"/>
    </source>
</evidence>
<dbReference type="PANTHER" id="PTHR40053">
    <property type="entry name" value="SPORULATION-CONTROL PROTEIN SPO0M"/>
    <property type="match status" value="1"/>
</dbReference>
<dbReference type="PANTHER" id="PTHR40053:SF1">
    <property type="entry name" value="SPORULATION-CONTROL PROTEIN SPO0M"/>
    <property type="match status" value="1"/>
</dbReference>
<gene>
    <name evidence="2" type="ORF">EIW28_19535</name>
</gene>
<evidence type="ECO:0000313" key="2">
    <source>
        <dbReference type="EMBL" id="RRR97581.1"/>
    </source>
</evidence>
<protein>
    <submittedName>
        <fullName evidence="2">Sporulation protein</fullName>
    </submittedName>
</protein>
<dbReference type="Proteomes" id="UP000277256">
    <property type="component" value="Unassembled WGS sequence"/>
</dbReference>
<sequence>MPLPPVRVPPRRSRDPPKGTAPMVFSKLKAILGSGIQVDTLLHEKHVVPGGTLKGEVRISGAEVDASVESVEIEFTALVEDDSKGEDAAGAVHDYFKTEISGKFDLAKGAAHPIPFEVQVPWETPFNNVEERPLVGGMKLGVSTHLALDQALDKGDLDWLTVEALPVHKAVWEALESLGFAFQETDLELGTIQGATVPFYQEVEFWATEGEFHGRIRELEVVFVAGEANTDVVFAADNAAELLAPDLNSTIRFSVPTASTDAVETVKAQLTQLAAQKGV</sequence>
<name>A0A426UUH9_9ACTN</name>